<dbReference type="Gene3D" id="1.10.443.10">
    <property type="entry name" value="Intergrase catalytic core"/>
    <property type="match status" value="1"/>
</dbReference>
<comment type="caution">
    <text evidence="7">The sequence shown here is derived from an EMBL/GenBank/DDBJ whole genome shotgun (WGS) entry which is preliminary data.</text>
</comment>
<dbReference type="InterPro" id="IPR013762">
    <property type="entry name" value="Integrase-like_cat_sf"/>
</dbReference>
<keyword evidence="3" id="KW-0233">DNA recombination</keyword>
<dbReference type="PANTHER" id="PTHR30349:SF64">
    <property type="entry name" value="PROPHAGE INTEGRASE INTD-RELATED"/>
    <property type="match status" value="1"/>
</dbReference>
<dbReference type="Proteomes" id="UP000321562">
    <property type="component" value="Unassembled WGS sequence"/>
</dbReference>
<protein>
    <submittedName>
        <fullName evidence="7">Tyrosine-type recombinase/integrase</fullName>
    </submittedName>
</protein>
<dbReference type="AlphaFoldDB" id="A0A5C6S656"/>
<keyword evidence="1" id="KW-0229">DNA integration</keyword>
<dbReference type="OrthoDB" id="7222937at2"/>
<dbReference type="GO" id="GO:0015074">
    <property type="term" value="P:DNA integration"/>
    <property type="evidence" value="ECO:0007669"/>
    <property type="project" value="UniProtKB-KW"/>
</dbReference>
<feature type="domain" description="Core-binding (CB)" evidence="6">
    <location>
        <begin position="144"/>
        <end position="239"/>
    </location>
</feature>
<evidence type="ECO:0000259" key="6">
    <source>
        <dbReference type="PROSITE" id="PS51900"/>
    </source>
</evidence>
<reference evidence="7 8" key="1">
    <citation type="submission" date="2019-08" db="EMBL/GenBank/DDBJ databases">
        <authorList>
            <person name="Ye J."/>
        </authorList>
    </citation>
    <scope>NUCLEOTIDE SEQUENCE [LARGE SCALE GENOMIC DNA]</scope>
    <source>
        <strain evidence="7 8">TK008</strain>
    </source>
</reference>
<evidence type="ECO:0000256" key="3">
    <source>
        <dbReference type="ARBA" id="ARBA00023172"/>
    </source>
</evidence>
<dbReference type="GO" id="GO:0006310">
    <property type="term" value="P:DNA recombination"/>
    <property type="evidence" value="ECO:0007669"/>
    <property type="project" value="UniProtKB-KW"/>
</dbReference>
<name>A0A5C6S656_9RHOB</name>
<evidence type="ECO:0000256" key="4">
    <source>
        <dbReference type="PROSITE-ProRule" id="PRU01248"/>
    </source>
</evidence>
<evidence type="ECO:0000313" key="7">
    <source>
        <dbReference type="EMBL" id="TXB69879.1"/>
    </source>
</evidence>
<dbReference type="GO" id="GO:0003677">
    <property type="term" value="F:DNA binding"/>
    <property type="evidence" value="ECO:0007669"/>
    <property type="project" value="UniProtKB-UniRule"/>
</dbReference>
<evidence type="ECO:0000256" key="1">
    <source>
        <dbReference type="ARBA" id="ARBA00022908"/>
    </source>
</evidence>
<dbReference type="PANTHER" id="PTHR30349">
    <property type="entry name" value="PHAGE INTEGRASE-RELATED"/>
    <property type="match status" value="1"/>
</dbReference>
<keyword evidence="2 4" id="KW-0238">DNA-binding</keyword>
<accession>A0A5C6S656</accession>
<dbReference type="PROSITE" id="PS51900">
    <property type="entry name" value="CB"/>
    <property type="match status" value="1"/>
</dbReference>
<organism evidence="7 8">
    <name type="scientific">Paracoccus aurantiacus</name>
    <dbReference type="NCBI Taxonomy" id="2599412"/>
    <lineage>
        <taxon>Bacteria</taxon>
        <taxon>Pseudomonadati</taxon>
        <taxon>Pseudomonadota</taxon>
        <taxon>Alphaproteobacteria</taxon>
        <taxon>Rhodobacterales</taxon>
        <taxon>Paracoccaceae</taxon>
        <taxon>Paracoccus</taxon>
    </lineage>
</organism>
<dbReference type="SUPFAM" id="SSF56349">
    <property type="entry name" value="DNA breaking-rejoining enzymes"/>
    <property type="match status" value="1"/>
</dbReference>
<sequence length="444" mass="50142">MHQQLHQHSGCSMGITRHRNHFYFVMRVPRRFAHIDPRAQVRRALFTDSEREAHSKEPAIRAEFLTYWKALAAGEHGDAATAFDAAKKLAAARGFRYRPAADLAADASLEEVLTRLEALIRPDGSYAPLVEGIALLGGIEPPATKITEALREMMEFSAIDRLAKFSDDQRKRWRQPRETAVADFVAVIGEDRPILEITRADAQAFRKWLDGRITGPGKLTRNTANKKIGFLSDLFSTWTEYHAIKAESPFAKLRFRDDQRRTKRLPFSADWIRQRLLAPGALDRMNEEARDVLLVMVNTGARPNEIIGAGLADFAVDAEIPYLDIRENENRAVKTETSPRQIPLVGVSLDAARRIVARGGVARYVGKSDSWSAAVGKYLRENGLRETPQHSAYCLRHSFEDRMTEAGVDDRIRAELMGHKYHRPDYGRGGSMEKRAKVLRPISF</sequence>
<dbReference type="Pfam" id="PF00589">
    <property type="entry name" value="Phage_integrase"/>
    <property type="match status" value="1"/>
</dbReference>
<keyword evidence="8" id="KW-1185">Reference proteome</keyword>
<dbReference type="InterPro" id="IPR002104">
    <property type="entry name" value="Integrase_catalytic"/>
</dbReference>
<dbReference type="PROSITE" id="PS51898">
    <property type="entry name" value="TYR_RECOMBINASE"/>
    <property type="match status" value="1"/>
</dbReference>
<proteinExistence type="predicted"/>
<dbReference type="InterPro" id="IPR011010">
    <property type="entry name" value="DNA_brk_join_enz"/>
</dbReference>
<dbReference type="InterPro" id="IPR050090">
    <property type="entry name" value="Tyrosine_recombinase_XerCD"/>
</dbReference>
<gene>
    <name evidence="7" type="ORF">FQV27_07140</name>
</gene>
<feature type="domain" description="Tyr recombinase" evidence="5">
    <location>
        <begin position="260"/>
        <end position="440"/>
    </location>
</feature>
<evidence type="ECO:0000256" key="2">
    <source>
        <dbReference type="ARBA" id="ARBA00023125"/>
    </source>
</evidence>
<evidence type="ECO:0000313" key="8">
    <source>
        <dbReference type="Proteomes" id="UP000321562"/>
    </source>
</evidence>
<evidence type="ECO:0000259" key="5">
    <source>
        <dbReference type="PROSITE" id="PS51898"/>
    </source>
</evidence>
<dbReference type="EMBL" id="VOPL01000002">
    <property type="protein sequence ID" value="TXB69879.1"/>
    <property type="molecule type" value="Genomic_DNA"/>
</dbReference>
<dbReference type="InterPro" id="IPR044068">
    <property type="entry name" value="CB"/>
</dbReference>